<name>A0AAD2G5V0_9STRA</name>
<evidence type="ECO:0000256" key="2">
    <source>
        <dbReference type="SAM" id="SignalP"/>
    </source>
</evidence>
<feature type="compositionally biased region" description="Basic and acidic residues" evidence="1">
    <location>
        <begin position="497"/>
        <end position="506"/>
    </location>
</feature>
<accession>A0AAD2G5V0</accession>
<comment type="caution">
    <text evidence="3">The sequence shown here is derived from an EMBL/GenBank/DDBJ whole genome shotgun (WGS) entry which is preliminary data.</text>
</comment>
<dbReference type="InterPro" id="IPR009858">
    <property type="entry name" value="DUF1415"/>
</dbReference>
<dbReference type="Proteomes" id="UP001295423">
    <property type="component" value="Unassembled WGS sequence"/>
</dbReference>
<proteinExistence type="predicted"/>
<evidence type="ECO:0000313" key="4">
    <source>
        <dbReference type="Proteomes" id="UP001295423"/>
    </source>
</evidence>
<sequence length="540" mass="59717">MMTKLTLLMAISVLPSLVSPFTTPNTFGETSLHLGSSIESSIFALFSEASVSKFSQDQDDVADDIEDSYLVDNANSTSKFLCGLWELIARGNSMVRGESETVLFPDMESQFTPRYLNLVTAHLDGCKDVTDNFGVTTTLQPYISGGKVKGFTVKSFRNPDKDPDNYEFDYDPFWDDGDDWNYEGVDDEDLAVDKYPEIVDKIPDDDDKIIDISKAWVEKICSDMGICPFSKGAEEAGLPIGPVFYCIDRCTSLEDMYARYWAEVVRVENQDQSELSTTLLVAPEFCIDQIEIFEQFSTTLTQPLSALDLESSIQLVFFHPNWSFRDGSAREGIGAAANYARRSPWPMINILRTSQVRAAQKGIPTGLVYKQNEKTLSSVGVDTLETCLRLRDWEAMKDVKVNRKEIEALRVARDFQESGTIKVDDTSFSNDATPAANKVDGRQIEQGDLVNVVLEALSKRLSGSTTTATTFAALSGPETSAAIMATDFLLKELNRVADSGPEEKSPATESHQAIVDDFEDPASGDGREDLVGQVVLNQTE</sequence>
<reference evidence="3" key="1">
    <citation type="submission" date="2023-08" db="EMBL/GenBank/DDBJ databases">
        <authorList>
            <person name="Audoor S."/>
            <person name="Bilcke G."/>
        </authorList>
    </citation>
    <scope>NUCLEOTIDE SEQUENCE</scope>
</reference>
<keyword evidence="4" id="KW-1185">Reference proteome</keyword>
<gene>
    <name evidence="3" type="ORF">CYCCA115_LOCUS20418</name>
</gene>
<dbReference type="AlphaFoldDB" id="A0AAD2G5V0"/>
<keyword evidence="2" id="KW-0732">Signal</keyword>
<organism evidence="3 4">
    <name type="scientific">Cylindrotheca closterium</name>
    <dbReference type="NCBI Taxonomy" id="2856"/>
    <lineage>
        <taxon>Eukaryota</taxon>
        <taxon>Sar</taxon>
        <taxon>Stramenopiles</taxon>
        <taxon>Ochrophyta</taxon>
        <taxon>Bacillariophyta</taxon>
        <taxon>Bacillariophyceae</taxon>
        <taxon>Bacillariophycidae</taxon>
        <taxon>Bacillariales</taxon>
        <taxon>Bacillariaceae</taxon>
        <taxon>Cylindrotheca</taxon>
    </lineage>
</organism>
<dbReference type="EMBL" id="CAKOGP040002169">
    <property type="protein sequence ID" value="CAJ1963992.1"/>
    <property type="molecule type" value="Genomic_DNA"/>
</dbReference>
<evidence type="ECO:0000256" key="1">
    <source>
        <dbReference type="SAM" id="MobiDB-lite"/>
    </source>
</evidence>
<feature type="chain" id="PRO_5042161138" evidence="2">
    <location>
        <begin position="21"/>
        <end position="540"/>
    </location>
</feature>
<feature type="region of interest" description="Disordered" evidence="1">
    <location>
        <begin position="497"/>
        <end position="540"/>
    </location>
</feature>
<evidence type="ECO:0000313" key="3">
    <source>
        <dbReference type="EMBL" id="CAJ1963992.1"/>
    </source>
</evidence>
<protein>
    <submittedName>
        <fullName evidence="3">Uncharacterized protein</fullName>
    </submittedName>
</protein>
<dbReference type="Pfam" id="PF07209">
    <property type="entry name" value="DUF1415"/>
    <property type="match status" value="1"/>
</dbReference>
<feature type="signal peptide" evidence="2">
    <location>
        <begin position="1"/>
        <end position="20"/>
    </location>
</feature>